<dbReference type="InterPro" id="IPR006036">
    <property type="entry name" value="K_uptake_TrkA"/>
</dbReference>
<dbReference type="GeneID" id="66557481"/>
<dbReference type="KEGG" id="kox:KOX_04465"/>
<dbReference type="SUPFAM" id="SSF51735">
    <property type="entry name" value="NAD(P)-binding Rossmann-fold domains"/>
    <property type="match status" value="1"/>
</dbReference>
<dbReference type="Gene3D" id="1.20.1530.20">
    <property type="match status" value="1"/>
</dbReference>
<dbReference type="EMBL" id="CP003218">
    <property type="protein sequence ID" value="AEX02630.1"/>
    <property type="molecule type" value="Genomic_DNA"/>
</dbReference>
<comment type="subcellular location">
    <subcellularLocation>
        <location evidence="1 12">Cell inner membrane</location>
        <topology evidence="1 12">Multi-pass membrane protein</topology>
    </subcellularLocation>
</comment>
<keyword evidence="5 12" id="KW-0997">Cell inner membrane</keyword>
<dbReference type="InterPro" id="IPR004771">
    <property type="entry name" value="K/H_exchanger"/>
</dbReference>
<organism evidence="14 15">
    <name type="scientific">Klebsiella michiganensis (strain ATCC 8724 / DSM 4798 / JCM 20051 / NBRC 3318 / NRRL B-199 / KCTC 1686 / BUCSAV 143 / CCM 1901)</name>
    <dbReference type="NCBI Taxonomy" id="1006551"/>
    <lineage>
        <taxon>Bacteria</taxon>
        <taxon>Pseudomonadati</taxon>
        <taxon>Pseudomonadota</taxon>
        <taxon>Gammaproteobacteria</taxon>
        <taxon>Enterobacterales</taxon>
        <taxon>Enterobacteriaceae</taxon>
        <taxon>Klebsiella/Raoultella group</taxon>
        <taxon>Klebsiella</taxon>
    </lineage>
</organism>
<protein>
    <recommendedName>
        <fullName evidence="12">Glutathione-regulated potassium-efflux system protein KefB</fullName>
    </recommendedName>
    <alternativeName>
        <fullName evidence="12">K(+)/H(+) antiporter</fullName>
    </alternativeName>
</protein>
<name>A0A0H3H8Q7_KLEM8</name>
<evidence type="ECO:0000313" key="15">
    <source>
        <dbReference type="Proteomes" id="UP000007843"/>
    </source>
</evidence>
<feature type="transmembrane region" description="Helical" evidence="12">
    <location>
        <begin position="267"/>
        <end position="285"/>
    </location>
</feature>
<dbReference type="InterPro" id="IPR036291">
    <property type="entry name" value="NAD(P)-bd_dom_sf"/>
</dbReference>
<feature type="transmembrane region" description="Helical" evidence="12">
    <location>
        <begin position="324"/>
        <end position="343"/>
    </location>
</feature>
<gene>
    <name evidence="12" type="primary">kefB</name>
    <name evidence="14" type="ordered locus">KOX_04465</name>
</gene>
<keyword evidence="2 12" id="KW-0813">Transport</keyword>
<dbReference type="GO" id="GO:1902600">
    <property type="term" value="P:proton transmembrane transport"/>
    <property type="evidence" value="ECO:0007669"/>
    <property type="project" value="InterPro"/>
</dbReference>
<dbReference type="PRINTS" id="PR00335">
    <property type="entry name" value="KUPTAKETRKA"/>
</dbReference>
<proteinExistence type="inferred from homology"/>
<sequence>MAGADLLLAGVLFLFAAVVAVPLAARLGIGAVLGYLLAGIAIGPWGLGFISDVDEILHFSELGVVFLMFIIGLELNPSKLWRLRSSIFGVGAAQVAFSALILGGLLMLSDFSWRAAVVGGIGLAMSSTAMALQLMREKGMSRSESGQLGFSVLLFQDLAVIPALALVPLLAGSGDDHFNWLTIGMKVLAFGGMLVGGRYLLRPVFRFIAGSGVREVFTAATLLLVLGSALFMDALGLSMALGTFIAGVLLAESEYRHELEIAIEPFKGLLLGLFFISVGMALNLGVLYTHLLWVVASVAILVTVKGLVLYLLARVYGLRSSERVQFAGVLSQGGEFAFVLFSLPASLRLFQNDQMALLLVTVTLSMMTTPLLMKLIDKVLSRRLNQPEEEGEAPWVEDDKPQVIIVGFGRFGQVIGRLLMANKMRITVLERDISAVNLMRKYGYKVYFGDATQLELLRSAGAEDAQSIVITCNEPEDTMKLVEMCQQHFPHLHILARARGRVEAHELLQAGVAQFSRETFSSALELGRKALISLGMHPHQAQRAQLHFRRLDMRMLRELMPVHSDTLQISRVREARRELEEIFQREMQKESRQLDGWDEFE</sequence>
<comment type="subunit">
    <text evidence="12">Interacts with the regulatory subunit KefG.</text>
</comment>
<evidence type="ECO:0000256" key="7">
    <source>
        <dbReference type="ARBA" id="ARBA00022692"/>
    </source>
</evidence>
<feature type="transmembrane region" description="Helical" evidence="12">
    <location>
        <begin position="177"/>
        <end position="201"/>
    </location>
</feature>
<evidence type="ECO:0000256" key="8">
    <source>
        <dbReference type="ARBA" id="ARBA00022958"/>
    </source>
</evidence>
<comment type="function">
    <text evidence="12">Pore-forming subunit of a potassium efflux system that confers protection against electrophiles. Catalyzes K(+)/H(+) antiport.</text>
</comment>
<dbReference type="NCBIfam" id="NF002973">
    <property type="entry name" value="PRK03659.1"/>
    <property type="match status" value="1"/>
</dbReference>
<dbReference type="PANTHER" id="PTHR46157:SF4">
    <property type="entry name" value="K(+) EFFLUX ANTIPORTER 3, CHLOROPLASTIC"/>
    <property type="match status" value="1"/>
</dbReference>
<dbReference type="InterPro" id="IPR006153">
    <property type="entry name" value="Cation/H_exchanger_TM"/>
</dbReference>
<feature type="transmembrane region" description="Helical" evidence="12">
    <location>
        <begin position="32"/>
        <end position="50"/>
    </location>
</feature>
<dbReference type="InterPro" id="IPR038770">
    <property type="entry name" value="Na+/solute_symporter_sf"/>
</dbReference>
<dbReference type="Pfam" id="PF00999">
    <property type="entry name" value="Na_H_Exchanger"/>
    <property type="match status" value="1"/>
</dbReference>
<keyword evidence="10 12" id="KW-0406">Ion transport</keyword>
<accession>A0A0H3H8Q7</accession>
<evidence type="ECO:0000313" key="14">
    <source>
        <dbReference type="EMBL" id="AEX02630.1"/>
    </source>
</evidence>
<dbReference type="Pfam" id="PF02254">
    <property type="entry name" value="TrkA_N"/>
    <property type="match status" value="1"/>
</dbReference>
<evidence type="ECO:0000256" key="9">
    <source>
        <dbReference type="ARBA" id="ARBA00022989"/>
    </source>
</evidence>
<feature type="transmembrane region" description="Helical" evidence="12">
    <location>
        <begin position="147"/>
        <end position="171"/>
    </location>
</feature>
<feature type="transmembrane region" description="Helical" evidence="12">
    <location>
        <begin position="6"/>
        <end position="25"/>
    </location>
</feature>
<keyword evidence="3 12" id="KW-0050">Antiport</keyword>
<keyword evidence="9 12" id="KW-1133">Transmembrane helix</keyword>
<dbReference type="PROSITE" id="PS51201">
    <property type="entry name" value="RCK_N"/>
    <property type="match status" value="1"/>
</dbReference>
<dbReference type="GO" id="GO:0015503">
    <property type="term" value="F:glutathione-regulated potassium exporter activity"/>
    <property type="evidence" value="ECO:0007669"/>
    <property type="project" value="UniProtKB-UniRule"/>
</dbReference>
<dbReference type="FunFam" id="3.40.50.720:FF:000036">
    <property type="entry name" value="Glutathione-regulated potassium-efflux system protein KefB"/>
    <property type="match status" value="1"/>
</dbReference>
<feature type="domain" description="RCK N-terminal" evidence="13">
    <location>
        <begin position="400"/>
        <end position="519"/>
    </location>
</feature>
<dbReference type="InterPro" id="IPR020884">
    <property type="entry name" value="K_H_efflux_KefB"/>
</dbReference>
<keyword evidence="11 12" id="KW-0472">Membrane</keyword>
<feature type="transmembrane region" description="Helical" evidence="12">
    <location>
        <begin position="56"/>
        <end position="75"/>
    </location>
</feature>
<keyword evidence="6 12" id="KW-0633">Potassium transport</keyword>
<keyword evidence="7 12" id="KW-0812">Transmembrane</keyword>
<dbReference type="FunFam" id="1.20.1530.20:FF:000001">
    <property type="entry name" value="Glutathione-regulated potassium-efflux system protein KefB"/>
    <property type="match status" value="1"/>
</dbReference>
<dbReference type="AlphaFoldDB" id="A0A0H3H8Q7"/>
<evidence type="ECO:0000256" key="10">
    <source>
        <dbReference type="ARBA" id="ARBA00023065"/>
    </source>
</evidence>
<dbReference type="Proteomes" id="UP000007843">
    <property type="component" value="Chromosome"/>
</dbReference>
<dbReference type="PANTHER" id="PTHR46157">
    <property type="entry name" value="K(+) EFFLUX ANTIPORTER 3, CHLOROPLASTIC"/>
    <property type="match status" value="1"/>
</dbReference>
<keyword evidence="8 12" id="KW-0630">Potassium</keyword>
<dbReference type="InterPro" id="IPR003148">
    <property type="entry name" value="RCK_N"/>
</dbReference>
<dbReference type="Gene3D" id="3.40.50.720">
    <property type="entry name" value="NAD(P)-binding Rossmann-like Domain"/>
    <property type="match status" value="1"/>
</dbReference>
<evidence type="ECO:0000256" key="1">
    <source>
        <dbReference type="ARBA" id="ARBA00004429"/>
    </source>
</evidence>
<evidence type="ECO:0000256" key="11">
    <source>
        <dbReference type="ARBA" id="ARBA00023136"/>
    </source>
</evidence>
<evidence type="ECO:0000256" key="6">
    <source>
        <dbReference type="ARBA" id="ARBA00022538"/>
    </source>
</evidence>
<keyword evidence="4 12" id="KW-1003">Cell membrane</keyword>
<dbReference type="GO" id="GO:0005886">
    <property type="term" value="C:plasma membrane"/>
    <property type="evidence" value="ECO:0007669"/>
    <property type="project" value="UniProtKB-SubCell"/>
</dbReference>
<dbReference type="HOGENOM" id="CLU_005126_9_3_6"/>
<dbReference type="HAMAP" id="MF_01412">
    <property type="entry name" value="K_H_efflux_KefB"/>
    <property type="match status" value="1"/>
</dbReference>
<feature type="transmembrane region" description="Helical" evidence="12">
    <location>
        <begin position="291"/>
        <end position="312"/>
    </location>
</feature>
<dbReference type="RefSeq" id="WP_014227043.1">
    <property type="nucleotide sequence ID" value="NC_016612.1"/>
</dbReference>
<evidence type="ECO:0000256" key="12">
    <source>
        <dbReference type="HAMAP-Rule" id="MF_01412"/>
    </source>
</evidence>
<feature type="transmembrane region" description="Helical" evidence="12">
    <location>
        <begin position="87"/>
        <end position="107"/>
    </location>
</feature>
<evidence type="ECO:0000259" key="13">
    <source>
        <dbReference type="PROSITE" id="PS51201"/>
    </source>
</evidence>
<evidence type="ECO:0000256" key="5">
    <source>
        <dbReference type="ARBA" id="ARBA00022519"/>
    </source>
</evidence>
<feature type="transmembrane region" description="Helical" evidence="12">
    <location>
        <begin position="113"/>
        <end position="135"/>
    </location>
</feature>
<feature type="transmembrane region" description="Helical" evidence="12">
    <location>
        <begin position="355"/>
        <end position="373"/>
    </location>
</feature>
<evidence type="ECO:0000256" key="2">
    <source>
        <dbReference type="ARBA" id="ARBA00022448"/>
    </source>
</evidence>
<reference evidence="14 15" key="1">
    <citation type="journal article" date="2012" name="J. Bacteriol.">
        <title>Complete genome sequence of Klebsiella oxytoca KCTC 1686, used in production of 2,3-butanediol.</title>
        <authorList>
            <person name="Shin S.H."/>
            <person name="Kim S."/>
            <person name="Kim J.Y."/>
            <person name="Lee S."/>
            <person name="Um Y."/>
            <person name="Oh M.K."/>
            <person name="Kim Y.R."/>
            <person name="Lee J."/>
            <person name="Yang K.S."/>
        </authorList>
    </citation>
    <scope>NUCLEOTIDE SEQUENCE [LARGE SCALE GENOMIC DNA]</scope>
    <source>
        <strain evidence="15">ATCC 8724 / DSM 4798 / JCM 20051 / NBRC 3318 / NRRL B-199 / KCTC 1686</strain>
    </source>
</reference>
<dbReference type="NCBIfam" id="TIGR00932">
    <property type="entry name" value="2a37"/>
    <property type="match status" value="1"/>
</dbReference>
<comment type="similarity">
    <text evidence="12">Belongs to the monovalent cation:proton antiporter 2 (CPA2) transporter (TC 2.A.37) family. KefB subfamily.</text>
</comment>
<evidence type="ECO:0000256" key="4">
    <source>
        <dbReference type="ARBA" id="ARBA00022475"/>
    </source>
</evidence>
<evidence type="ECO:0000256" key="3">
    <source>
        <dbReference type="ARBA" id="ARBA00022449"/>
    </source>
</evidence>